<name>A0ABS3QLW6_9BACT</name>
<reference evidence="2 3" key="1">
    <citation type="submission" date="2021-03" db="EMBL/GenBank/DDBJ databases">
        <authorList>
            <person name="Kim M.K."/>
        </authorList>
    </citation>
    <scope>NUCLEOTIDE SEQUENCE [LARGE SCALE GENOMIC DNA]</scope>
    <source>
        <strain evidence="2 3">BT442</strain>
    </source>
</reference>
<accession>A0ABS3QLW6</accession>
<organism evidence="2 3">
    <name type="scientific">Hymenobacter negativus</name>
    <dbReference type="NCBI Taxonomy" id="2795026"/>
    <lineage>
        <taxon>Bacteria</taxon>
        <taxon>Pseudomonadati</taxon>
        <taxon>Bacteroidota</taxon>
        <taxon>Cytophagia</taxon>
        <taxon>Cytophagales</taxon>
        <taxon>Hymenobacteraceae</taxon>
        <taxon>Hymenobacter</taxon>
    </lineage>
</organism>
<evidence type="ECO:0000313" key="2">
    <source>
        <dbReference type="EMBL" id="MBO2012256.1"/>
    </source>
</evidence>
<dbReference type="Gene3D" id="3.20.20.370">
    <property type="entry name" value="Glycoside hydrolase/deacetylase"/>
    <property type="match status" value="1"/>
</dbReference>
<evidence type="ECO:0008006" key="4">
    <source>
        <dbReference type="Google" id="ProtNLM"/>
    </source>
</evidence>
<dbReference type="InterPro" id="IPR011330">
    <property type="entry name" value="Glyco_hydro/deAcase_b/a-brl"/>
</dbReference>
<dbReference type="Proteomes" id="UP000664369">
    <property type="component" value="Unassembled WGS sequence"/>
</dbReference>
<keyword evidence="3" id="KW-1185">Reference proteome</keyword>
<feature type="signal peptide" evidence="1">
    <location>
        <begin position="1"/>
        <end position="24"/>
    </location>
</feature>
<dbReference type="SUPFAM" id="SSF88713">
    <property type="entry name" value="Glycoside hydrolase/deacetylase"/>
    <property type="match status" value="1"/>
</dbReference>
<protein>
    <recommendedName>
        <fullName evidence="4">NodB homology domain-containing protein</fullName>
    </recommendedName>
</protein>
<keyword evidence="1" id="KW-0732">Signal</keyword>
<dbReference type="EMBL" id="JAGETZ010000016">
    <property type="protein sequence ID" value="MBO2012256.1"/>
    <property type="molecule type" value="Genomic_DNA"/>
</dbReference>
<evidence type="ECO:0000256" key="1">
    <source>
        <dbReference type="SAM" id="SignalP"/>
    </source>
</evidence>
<dbReference type="RefSeq" id="WP_208178028.1">
    <property type="nucleotide sequence ID" value="NZ_JAGETZ010000016.1"/>
</dbReference>
<sequence>MNNFLLTLLLLPLFSSACSQHAESADTSDAPTADMGPKLVRSAPPLPRQARITVTFAAAPATATVRIAPLLYNKTRVLHFEEDDSPLAVFTEAYPLFRGLHFTDGCGHPRPYTGAVAINGHNPSYNGIEWLNDGLGHDSGKLLWAQAQTLLDHGWDVENHSDLHTADNPAPARQLADLDALISKRLNGYKPSVFVVPTNFAGYPTAAFEAGYLAVTSASQGDQFLMLNPYNDQRIPLSSLPVPPDKFVYRRYNADLAAGETSAALITRLNRLSDDLMAPGDPVTEQYLQRVFTHGIDRNVLAAWMNHTQTIAHDQLWVTTLREFDEYRRTSHEVKKTETLRGNTLTIDLDYTGVHPLTRFPNLTLLLDSPGSITNITVTGADSSSSNRTTKMVNIFRH</sequence>
<proteinExistence type="predicted"/>
<gene>
    <name evidence="2" type="ORF">J4E00_24530</name>
</gene>
<feature type="chain" id="PRO_5045874811" description="NodB homology domain-containing protein" evidence="1">
    <location>
        <begin position="25"/>
        <end position="398"/>
    </location>
</feature>
<evidence type="ECO:0000313" key="3">
    <source>
        <dbReference type="Proteomes" id="UP000664369"/>
    </source>
</evidence>
<comment type="caution">
    <text evidence="2">The sequence shown here is derived from an EMBL/GenBank/DDBJ whole genome shotgun (WGS) entry which is preliminary data.</text>
</comment>